<evidence type="ECO:0000313" key="4">
    <source>
        <dbReference type="EMBL" id="QIZ71097.1"/>
    </source>
</evidence>
<gene>
    <name evidence="4" type="primary">psbQ</name>
    <name evidence="4" type="ORF">HCG48_11365</name>
</gene>
<dbReference type="InterPro" id="IPR017487">
    <property type="entry name" value="PSII_PsbQ_cyanobac"/>
</dbReference>
<evidence type="ECO:0000256" key="3">
    <source>
        <dbReference type="ARBA" id="ARBA00023136"/>
    </source>
</evidence>
<dbReference type="AlphaFoldDB" id="A0A6H1TY73"/>
<reference evidence="4 5" key="1">
    <citation type="submission" date="2020-04" db="EMBL/GenBank/DDBJ databases">
        <authorList>
            <person name="Basu S."/>
            <person name="Maruthanayagam V."/>
            <person name="Chakraborty S."/>
            <person name="Pramanik A."/>
            <person name="Mukherjee J."/>
            <person name="Brink B."/>
        </authorList>
    </citation>
    <scope>NUCLEOTIDE SEQUENCE [LARGE SCALE GENOMIC DNA]</scope>
    <source>
        <strain evidence="4 5">AP17</strain>
    </source>
</reference>
<keyword evidence="5" id="KW-1185">Reference proteome</keyword>
<dbReference type="Gene3D" id="1.20.120.290">
    <property type="entry name" value="Oxygen-evolving enhancer protein 3 (PsbQ), four-helix up-down bundle"/>
    <property type="match status" value="1"/>
</dbReference>
<dbReference type="RefSeq" id="WP_168569252.1">
    <property type="nucleotide sequence ID" value="NZ_CP051167.1"/>
</dbReference>
<dbReference type="Pfam" id="PF05757">
    <property type="entry name" value="PsbQ"/>
    <property type="match status" value="1"/>
</dbReference>
<dbReference type="PROSITE" id="PS51257">
    <property type="entry name" value="PROKAR_LIPOPROTEIN"/>
    <property type="match status" value="1"/>
</dbReference>
<protein>
    <submittedName>
        <fullName evidence="4">Photosystem II protein PsbQ</fullName>
    </submittedName>
</protein>
<sequence>MSRYRSILAGILALITVFVVSCGGPQASEPALYSQIQLERIQEYKADIQSFRDRMSELESLIQERDWIDVGNFIHGPLGDLRRDMGFVARNLDPQDAKAARNKAKELFVHLETIDRAATEANYSLALSNYAEALADFDAFLNQLPNS</sequence>
<dbReference type="GO" id="GO:0019898">
    <property type="term" value="C:extrinsic component of membrane"/>
    <property type="evidence" value="ECO:0007669"/>
    <property type="project" value="InterPro"/>
</dbReference>
<dbReference type="EMBL" id="CP051167">
    <property type="protein sequence ID" value="QIZ71097.1"/>
    <property type="molecule type" value="Genomic_DNA"/>
</dbReference>
<evidence type="ECO:0000256" key="2">
    <source>
        <dbReference type="ARBA" id="ARBA00023078"/>
    </source>
</evidence>
<keyword evidence="2" id="KW-0793">Thylakoid</keyword>
<dbReference type="NCBIfam" id="TIGR03042">
    <property type="entry name" value="PS_II_psbQ_bact"/>
    <property type="match status" value="1"/>
</dbReference>
<name>A0A6H1TY73_9CYAN</name>
<comment type="subcellular location">
    <subcellularLocation>
        <location evidence="1">Membrane</location>
    </subcellularLocation>
</comment>
<dbReference type="SUPFAM" id="SSF101112">
    <property type="entry name" value="Oxygen-evolving enhancer protein 3"/>
    <property type="match status" value="1"/>
</dbReference>
<evidence type="ECO:0000313" key="5">
    <source>
        <dbReference type="Proteomes" id="UP000500857"/>
    </source>
</evidence>
<accession>A0A6H1TY73</accession>
<evidence type="ECO:0000256" key="1">
    <source>
        <dbReference type="ARBA" id="ARBA00004370"/>
    </source>
</evidence>
<dbReference type="GO" id="GO:0005509">
    <property type="term" value="F:calcium ion binding"/>
    <property type="evidence" value="ECO:0007669"/>
    <property type="project" value="InterPro"/>
</dbReference>
<dbReference type="GO" id="GO:0009654">
    <property type="term" value="C:photosystem II oxygen evolving complex"/>
    <property type="evidence" value="ECO:0007669"/>
    <property type="project" value="InterPro"/>
</dbReference>
<dbReference type="InterPro" id="IPR008797">
    <property type="entry name" value="PSII_PsbQ"/>
</dbReference>
<dbReference type="Proteomes" id="UP000500857">
    <property type="component" value="Chromosome"/>
</dbReference>
<dbReference type="GO" id="GO:0015979">
    <property type="term" value="P:photosynthesis"/>
    <property type="evidence" value="ECO:0007669"/>
    <property type="project" value="InterPro"/>
</dbReference>
<dbReference type="InterPro" id="IPR023222">
    <property type="entry name" value="PsbQ-like_dom_sf"/>
</dbReference>
<organism evidence="4 5">
    <name type="scientific">Oxynema aestuarii AP17</name>
    <dbReference type="NCBI Taxonomy" id="2064643"/>
    <lineage>
        <taxon>Bacteria</taxon>
        <taxon>Bacillati</taxon>
        <taxon>Cyanobacteriota</taxon>
        <taxon>Cyanophyceae</taxon>
        <taxon>Oscillatoriophycideae</taxon>
        <taxon>Oscillatoriales</taxon>
        <taxon>Oscillatoriaceae</taxon>
        <taxon>Oxynema</taxon>
        <taxon>Oxynema aestuarii</taxon>
    </lineage>
</organism>
<keyword evidence="3" id="KW-0472">Membrane</keyword>
<dbReference type="KEGG" id="oxy:HCG48_11365"/>
<proteinExistence type="predicted"/>